<comment type="caution">
    <text evidence="1">The sequence shown here is derived from an EMBL/GenBank/DDBJ whole genome shotgun (WGS) entry which is preliminary data.</text>
</comment>
<dbReference type="Proteomes" id="UP001165079">
    <property type="component" value="Unassembled WGS sequence"/>
</dbReference>
<reference evidence="1" key="1">
    <citation type="submission" date="2023-03" db="EMBL/GenBank/DDBJ databases">
        <title>Actinorhabdospora filicis NBRC 111898.</title>
        <authorList>
            <person name="Ichikawa N."/>
            <person name="Sato H."/>
            <person name="Tonouchi N."/>
        </authorList>
    </citation>
    <scope>NUCLEOTIDE SEQUENCE</scope>
    <source>
        <strain evidence="1">NBRC 111898</strain>
    </source>
</reference>
<evidence type="ECO:0008006" key="3">
    <source>
        <dbReference type="Google" id="ProtNLM"/>
    </source>
</evidence>
<dbReference type="RefSeq" id="WP_285661349.1">
    <property type="nucleotide sequence ID" value="NZ_BSTX01000001.1"/>
</dbReference>
<evidence type="ECO:0000313" key="1">
    <source>
        <dbReference type="EMBL" id="GLZ76165.1"/>
    </source>
</evidence>
<organism evidence="1 2">
    <name type="scientific">Actinorhabdospora filicis</name>
    <dbReference type="NCBI Taxonomy" id="1785913"/>
    <lineage>
        <taxon>Bacteria</taxon>
        <taxon>Bacillati</taxon>
        <taxon>Actinomycetota</taxon>
        <taxon>Actinomycetes</taxon>
        <taxon>Micromonosporales</taxon>
        <taxon>Micromonosporaceae</taxon>
        <taxon>Actinorhabdospora</taxon>
    </lineage>
</organism>
<protein>
    <recommendedName>
        <fullName evidence="3">Transcriptional regulator</fullName>
    </recommendedName>
</protein>
<evidence type="ECO:0000313" key="2">
    <source>
        <dbReference type="Proteomes" id="UP001165079"/>
    </source>
</evidence>
<keyword evidence="2" id="KW-1185">Reference proteome</keyword>
<name>A0A9W6SFE9_9ACTN</name>
<proteinExistence type="predicted"/>
<sequence>MLRIHFTGEDLARTRLASSADPLWELVLAVDMLRGQRGDLFFTDWRRRTAEALRRGPMARELRLWLVLTPTMGCFPDFLTPGESLRGFEHGIEAVRSTPVSVLARDLRRLDAPRAAHPLLRRLSEGDAGLLAALGDGMRAFHEAAIVPYGPGMAAAVERDRAARVAAMTGGGVEELLPKATWSDAGCCWCPRTSASCTP</sequence>
<dbReference type="EMBL" id="BSTX01000001">
    <property type="protein sequence ID" value="GLZ76165.1"/>
    <property type="molecule type" value="Genomic_DNA"/>
</dbReference>
<dbReference type="AlphaFoldDB" id="A0A9W6SFE9"/>
<gene>
    <name evidence="1" type="ORF">Afil01_09720</name>
</gene>
<accession>A0A9W6SFE9</accession>